<evidence type="ECO:0000313" key="2">
    <source>
        <dbReference type="Proteomes" id="UP001157006"/>
    </source>
</evidence>
<proteinExistence type="predicted"/>
<organism evidence="1 2">
    <name type="scientific">Vicia faba</name>
    <name type="common">Broad bean</name>
    <name type="synonym">Faba vulgaris</name>
    <dbReference type="NCBI Taxonomy" id="3906"/>
    <lineage>
        <taxon>Eukaryota</taxon>
        <taxon>Viridiplantae</taxon>
        <taxon>Streptophyta</taxon>
        <taxon>Embryophyta</taxon>
        <taxon>Tracheophyta</taxon>
        <taxon>Spermatophyta</taxon>
        <taxon>Magnoliopsida</taxon>
        <taxon>eudicotyledons</taxon>
        <taxon>Gunneridae</taxon>
        <taxon>Pentapetalae</taxon>
        <taxon>rosids</taxon>
        <taxon>fabids</taxon>
        <taxon>Fabales</taxon>
        <taxon>Fabaceae</taxon>
        <taxon>Papilionoideae</taxon>
        <taxon>50 kb inversion clade</taxon>
        <taxon>NPAAA clade</taxon>
        <taxon>Hologalegina</taxon>
        <taxon>IRL clade</taxon>
        <taxon>Fabeae</taxon>
        <taxon>Vicia</taxon>
    </lineage>
</organism>
<reference evidence="1 2" key="1">
    <citation type="submission" date="2023-01" db="EMBL/GenBank/DDBJ databases">
        <authorList>
            <person name="Kreplak J."/>
        </authorList>
    </citation>
    <scope>NUCLEOTIDE SEQUENCE [LARGE SCALE GENOMIC DNA]</scope>
</reference>
<protein>
    <submittedName>
        <fullName evidence="1">Uncharacterized protein</fullName>
    </submittedName>
</protein>
<dbReference type="Proteomes" id="UP001157006">
    <property type="component" value="Chromosome 5"/>
</dbReference>
<dbReference type="EMBL" id="OX451740">
    <property type="protein sequence ID" value="CAI8615407.1"/>
    <property type="molecule type" value="Genomic_DNA"/>
</dbReference>
<gene>
    <name evidence="1" type="ORF">VFH_V177520</name>
</gene>
<evidence type="ECO:0000313" key="1">
    <source>
        <dbReference type="EMBL" id="CAI8615407.1"/>
    </source>
</evidence>
<keyword evidence="2" id="KW-1185">Reference proteome</keyword>
<name>A0AAV1B3X8_VICFA</name>
<sequence length="108" mass="12401">MPLTKRTRERSAGEHVSALIGFPHALLAHPSQGTTKELRPSIFEENYSFFLNKSKEARSEELLNLAYYTRQASTFLAFGGVRKWVVFLLDPSLDEEEDTQGMSYFPYH</sequence>
<dbReference type="AlphaFoldDB" id="A0AAV1B3X8"/>
<accession>A0AAV1B3X8</accession>